<dbReference type="Gene3D" id="3.40.50.720">
    <property type="entry name" value="NAD(P)-binding Rossmann-like Domain"/>
    <property type="match status" value="1"/>
</dbReference>
<keyword evidence="5" id="KW-1185">Reference proteome</keyword>
<dbReference type="EMBL" id="QRDW01000018">
    <property type="protein sequence ID" value="RED43796.1"/>
    <property type="molecule type" value="Genomic_DNA"/>
</dbReference>
<dbReference type="Pfam" id="PF01370">
    <property type="entry name" value="Epimerase"/>
    <property type="match status" value="1"/>
</dbReference>
<evidence type="ECO:0000259" key="3">
    <source>
        <dbReference type="Pfam" id="PF01370"/>
    </source>
</evidence>
<gene>
    <name evidence="4" type="ORF">DFP90_11819</name>
</gene>
<dbReference type="InterPro" id="IPR001509">
    <property type="entry name" value="Epimerase_deHydtase"/>
</dbReference>
<evidence type="ECO:0000256" key="2">
    <source>
        <dbReference type="ARBA" id="ARBA00007637"/>
    </source>
</evidence>
<accession>A0A3D9H4E0</accession>
<evidence type="ECO:0000313" key="5">
    <source>
        <dbReference type="Proteomes" id="UP000256845"/>
    </source>
</evidence>
<evidence type="ECO:0000313" key="4">
    <source>
        <dbReference type="EMBL" id="RED43796.1"/>
    </source>
</evidence>
<dbReference type="RefSeq" id="WP_115939435.1">
    <property type="nucleotide sequence ID" value="NZ_QRDW01000018.1"/>
</dbReference>
<comment type="similarity">
    <text evidence="2">Belongs to the NAD(P)-dependent epimerase/dehydratase family.</text>
</comment>
<dbReference type="Gene3D" id="3.90.25.10">
    <property type="entry name" value="UDP-galactose 4-epimerase, domain 1"/>
    <property type="match status" value="1"/>
</dbReference>
<comment type="caution">
    <text evidence="4">The sequence shown here is derived from an EMBL/GenBank/DDBJ whole genome shotgun (WGS) entry which is preliminary data.</text>
</comment>
<dbReference type="InterPro" id="IPR036291">
    <property type="entry name" value="NAD(P)-bd_dom_sf"/>
</dbReference>
<dbReference type="Proteomes" id="UP000256845">
    <property type="component" value="Unassembled WGS sequence"/>
</dbReference>
<dbReference type="PANTHER" id="PTHR43000">
    <property type="entry name" value="DTDP-D-GLUCOSE 4,6-DEHYDRATASE-RELATED"/>
    <property type="match status" value="1"/>
</dbReference>
<dbReference type="AlphaFoldDB" id="A0A3D9H4E0"/>
<reference evidence="4" key="1">
    <citation type="submission" date="2018-07" db="EMBL/GenBank/DDBJ databases">
        <title>Genomic Encyclopedia of Type Strains, Phase III (KMG-III): the genomes of soil and plant-associated and newly described type strains.</title>
        <authorList>
            <person name="Whitman W."/>
        </authorList>
    </citation>
    <scope>NUCLEOTIDE SEQUENCE [LARGE SCALE GENOMIC DNA]</scope>
    <source>
        <strain evidence="4">CECT 8488</strain>
    </source>
</reference>
<dbReference type="OrthoDB" id="9801785at2"/>
<comment type="pathway">
    <text evidence="1">Bacterial outer membrane biogenesis; LPS O-antigen biosynthesis.</text>
</comment>
<evidence type="ECO:0000256" key="1">
    <source>
        <dbReference type="ARBA" id="ARBA00005125"/>
    </source>
</evidence>
<name>A0A3D9H4E0_9PROT</name>
<feature type="domain" description="NAD-dependent epimerase/dehydratase" evidence="3">
    <location>
        <begin position="5"/>
        <end position="234"/>
    </location>
</feature>
<proteinExistence type="inferred from homology"/>
<organism evidence="4 5">
    <name type="scientific">Aestuariispira insulae</name>
    <dbReference type="NCBI Taxonomy" id="1461337"/>
    <lineage>
        <taxon>Bacteria</taxon>
        <taxon>Pseudomonadati</taxon>
        <taxon>Pseudomonadota</taxon>
        <taxon>Alphaproteobacteria</taxon>
        <taxon>Rhodospirillales</taxon>
        <taxon>Kiloniellaceae</taxon>
        <taxon>Aestuariispira</taxon>
    </lineage>
</organism>
<dbReference type="SUPFAM" id="SSF51735">
    <property type="entry name" value="NAD(P)-binding Rossmann-fold domains"/>
    <property type="match status" value="1"/>
</dbReference>
<sequence>MARYLVTGGAGFIGSHLCDALKKRGDQLVVLDDLSSGKRSNLPVDTPIIKGSILEAGMLNKACRKIDGIFHLAAIASVQKCNEDWAATHAVNCFGTVQVFEQAAQLGIPVVYASSAAVYGQSGTLPLSEDAPLNPTSAYGLDKLTNERQAAVAGHVHGLKSFGLRFFNVYGPRQDPHSPYSGVISIFNEKMQRGEPLTLFGDGTQSRDFIYVADIVAMLLCAMRQASVSAPVFNACTGISETLNGLIRIFADLYGRDPEIIHEAARAGDIRRSVGDPGGFSNRANIRALVSLEEGLGRFIEHMTNPSQSLRRAS</sequence>
<protein>
    <submittedName>
        <fullName evidence="4">UDP-glucose 4-epimerase</fullName>
    </submittedName>
</protein>